<dbReference type="AlphaFoldDB" id="A0A1H9RW67"/>
<evidence type="ECO:0000313" key="3">
    <source>
        <dbReference type="EMBL" id="SER76884.1"/>
    </source>
</evidence>
<dbReference type="CDD" id="cd06558">
    <property type="entry name" value="crotonase-like"/>
    <property type="match status" value="1"/>
</dbReference>
<proteinExistence type="inferred from homology"/>
<dbReference type="PANTHER" id="PTHR43612:SF3">
    <property type="entry name" value="TRIFUNCTIONAL ENZYME SUBUNIT ALPHA, MITOCHONDRIAL"/>
    <property type="match status" value="1"/>
</dbReference>
<dbReference type="InterPro" id="IPR018376">
    <property type="entry name" value="Enoyl-CoA_hyd/isom_CS"/>
</dbReference>
<comment type="similarity">
    <text evidence="1">Belongs to the enoyl-CoA hydratase/isomerase family.</text>
</comment>
<name>A0A1H9RW67_9GAMM</name>
<evidence type="ECO:0000313" key="5">
    <source>
        <dbReference type="Proteomes" id="UP000199267"/>
    </source>
</evidence>
<dbReference type="InterPro" id="IPR050136">
    <property type="entry name" value="FA_oxidation_alpha_subunit"/>
</dbReference>
<dbReference type="GO" id="GO:0004300">
    <property type="term" value="F:enoyl-CoA hydratase activity"/>
    <property type="evidence" value="ECO:0007669"/>
    <property type="project" value="TreeGrafter"/>
</dbReference>
<dbReference type="PROSITE" id="PS00166">
    <property type="entry name" value="ENOYL_COA_HYDRATASE"/>
    <property type="match status" value="1"/>
</dbReference>
<dbReference type="GO" id="GO:0006635">
    <property type="term" value="P:fatty acid beta-oxidation"/>
    <property type="evidence" value="ECO:0007669"/>
    <property type="project" value="TreeGrafter"/>
</dbReference>
<gene>
    <name evidence="2" type="ORF">SAMN04244572_04277</name>
    <name evidence="3" type="ORF">SAMN04244573_04273</name>
</gene>
<dbReference type="InterPro" id="IPR001753">
    <property type="entry name" value="Enoyl-CoA_hydra/iso"/>
</dbReference>
<dbReference type="EMBL" id="FNYQ01000121">
    <property type="protein sequence ID" value="SEJ50846.1"/>
    <property type="molecule type" value="Genomic_DNA"/>
</dbReference>
<organism evidence="3 5">
    <name type="scientific">Azotobacter beijerinckii</name>
    <dbReference type="NCBI Taxonomy" id="170623"/>
    <lineage>
        <taxon>Bacteria</taxon>
        <taxon>Pseudomonadati</taxon>
        <taxon>Pseudomonadota</taxon>
        <taxon>Gammaproteobacteria</taxon>
        <taxon>Pseudomonadales</taxon>
        <taxon>Pseudomonadaceae</taxon>
        <taxon>Azotobacter</taxon>
    </lineage>
</organism>
<dbReference type="GO" id="GO:0016509">
    <property type="term" value="F:long-chain (3S)-3-hydroxyacyl-CoA dehydrogenase (NAD+) activity"/>
    <property type="evidence" value="ECO:0007669"/>
    <property type="project" value="TreeGrafter"/>
</dbReference>
<dbReference type="EMBL" id="FOFJ01000087">
    <property type="protein sequence ID" value="SER76884.1"/>
    <property type="molecule type" value="Genomic_DNA"/>
</dbReference>
<dbReference type="Proteomes" id="UP000199250">
    <property type="component" value="Unassembled WGS sequence"/>
</dbReference>
<dbReference type="Pfam" id="PF00378">
    <property type="entry name" value="ECH_1"/>
    <property type="match status" value="1"/>
</dbReference>
<dbReference type="Proteomes" id="UP000199267">
    <property type="component" value="Unassembled WGS sequence"/>
</dbReference>
<dbReference type="InterPro" id="IPR029045">
    <property type="entry name" value="ClpP/crotonase-like_dom_sf"/>
</dbReference>
<reference evidence="4 5" key="1">
    <citation type="submission" date="2016-10" db="EMBL/GenBank/DDBJ databases">
        <authorList>
            <person name="de Groot N.N."/>
        </authorList>
    </citation>
    <scope>NUCLEOTIDE SEQUENCE [LARGE SCALE GENOMIC DNA]</scope>
    <source>
        <strain evidence="2 4">DSM 373</strain>
        <strain evidence="3 5">DSM 378</strain>
    </source>
</reference>
<sequence length="321" mass="34208">MYNGKAMRLKALEAGLVELTLDLQGSSVNKLDSLTLGELAEVVRLLERHSHEIEGLLIASAKPAFSVGADITEFTAAFSRSGGELLEWVRRGQALFSALENLPFPTVAAVNGLALGGGFELALAADFRILAADARVGLPEVSLGVCPCCGGTVRLSRLIGAEMALDWLLTGNPHSPALALEQGAVDRIVAADKLRGSALNLLRMAANGELPVAVYRARKQQPHRVTPENQALLAAVQHHHAGKLAPHYPAPEAILAAVVRQAVLPLDEALEVEARTFAALAKIRCRPCLGRTVPRRPVSTQKNSELKGDFCTRLAAGRGYF</sequence>
<protein>
    <submittedName>
        <fullName evidence="3">Enoyl-CoA hydratase/carnithine racemase</fullName>
    </submittedName>
</protein>
<dbReference type="RefSeq" id="WP_208599365.1">
    <property type="nucleotide sequence ID" value="NZ_FNYQ01000121.1"/>
</dbReference>
<dbReference type="Gene3D" id="3.90.226.10">
    <property type="entry name" value="2-enoyl-CoA Hydratase, Chain A, domain 1"/>
    <property type="match status" value="1"/>
</dbReference>
<evidence type="ECO:0000313" key="4">
    <source>
        <dbReference type="Proteomes" id="UP000199250"/>
    </source>
</evidence>
<dbReference type="SUPFAM" id="SSF52096">
    <property type="entry name" value="ClpP/crotonase"/>
    <property type="match status" value="1"/>
</dbReference>
<evidence type="ECO:0000313" key="2">
    <source>
        <dbReference type="EMBL" id="SEJ50846.1"/>
    </source>
</evidence>
<accession>A0A1H9RW67</accession>
<evidence type="ECO:0000256" key="1">
    <source>
        <dbReference type="RuleBase" id="RU003707"/>
    </source>
</evidence>
<dbReference type="PANTHER" id="PTHR43612">
    <property type="entry name" value="TRIFUNCTIONAL ENZYME SUBUNIT ALPHA"/>
    <property type="match status" value="1"/>
</dbReference>